<keyword evidence="2" id="KW-1133">Transmembrane helix</keyword>
<dbReference type="Proteomes" id="UP001487740">
    <property type="component" value="Unassembled WGS sequence"/>
</dbReference>
<evidence type="ECO:0000313" key="3">
    <source>
        <dbReference type="EMBL" id="KAK8407635.1"/>
    </source>
</evidence>
<reference evidence="3 4" key="1">
    <citation type="submission" date="2023-03" db="EMBL/GenBank/DDBJ databases">
        <title>High-quality genome of Scylla paramamosain provides insights in environmental adaptation.</title>
        <authorList>
            <person name="Zhang L."/>
        </authorList>
    </citation>
    <scope>NUCLEOTIDE SEQUENCE [LARGE SCALE GENOMIC DNA]</scope>
    <source>
        <strain evidence="3">LZ_2023a</strain>
        <tissue evidence="3">Muscle</tissue>
    </source>
</reference>
<evidence type="ECO:0000256" key="1">
    <source>
        <dbReference type="SAM" id="MobiDB-lite"/>
    </source>
</evidence>
<name>A0AAW0V612_SCYPA</name>
<evidence type="ECO:0000313" key="4">
    <source>
        <dbReference type="Proteomes" id="UP001487740"/>
    </source>
</evidence>
<feature type="transmembrane region" description="Helical" evidence="2">
    <location>
        <begin position="47"/>
        <end position="66"/>
    </location>
</feature>
<keyword evidence="2" id="KW-0472">Membrane</keyword>
<comment type="caution">
    <text evidence="3">The sequence shown here is derived from an EMBL/GenBank/DDBJ whole genome shotgun (WGS) entry which is preliminary data.</text>
</comment>
<accession>A0AAW0V612</accession>
<organism evidence="3 4">
    <name type="scientific">Scylla paramamosain</name>
    <name type="common">Mud crab</name>
    <dbReference type="NCBI Taxonomy" id="85552"/>
    <lineage>
        <taxon>Eukaryota</taxon>
        <taxon>Metazoa</taxon>
        <taxon>Ecdysozoa</taxon>
        <taxon>Arthropoda</taxon>
        <taxon>Crustacea</taxon>
        <taxon>Multicrustacea</taxon>
        <taxon>Malacostraca</taxon>
        <taxon>Eumalacostraca</taxon>
        <taxon>Eucarida</taxon>
        <taxon>Decapoda</taxon>
        <taxon>Pleocyemata</taxon>
        <taxon>Brachyura</taxon>
        <taxon>Eubrachyura</taxon>
        <taxon>Portunoidea</taxon>
        <taxon>Portunidae</taxon>
        <taxon>Portuninae</taxon>
        <taxon>Scylla</taxon>
    </lineage>
</organism>
<sequence>MQRTDTRMENDAIWWQRTVIVVAMIIIGLGPTVCLMVAFNYESPTGSTTLALFSISCLCTLTAYFISQTYLRPRPSHHAALTQTEDVESGQGGASSEDAPPIYETVVAKPPPYDCLYGSNHLPSCGGDDAEVEPGVSDGCSDSDLPTYTQAAQAPTPV</sequence>
<feature type="transmembrane region" description="Helical" evidence="2">
    <location>
        <begin position="20"/>
        <end position="41"/>
    </location>
</feature>
<proteinExistence type="predicted"/>
<gene>
    <name evidence="3" type="ORF">O3P69_002289</name>
</gene>
<dbReference type="EMBL" id="JARAKH010000001">
    <property type="protein sequence ID" value="KAK8407635.1"/>
    <property type="molecule type" value="Genomic_DNA"/>
</dbReference>
<protein>
    <submittedName>
        <fullName evidence="3">Uncharacterized protein</fullName>
    </submittedName>
</protein>
<feature type="region of interest" description="Disordered" evidence="1">
    <location>
        <begin position="127"/>
        <end position="158"/>
    </location>
</feature>
<feature type="compositionally biased region" description="Polar residues" evidence="1">
    <location>
        <begin position="144"/>
        <end position="158"/>
    </location>
</feature>
<feature type="region of interest" description="Disordered" evidence="1">
    <location>
        <begin position="77"/>
        <end position="100"/>
    </location>
</feature>
<keyword evidence="2" id="KW-0812">Transmembrane</keyword>
<keyword evidence="4" id="KW-1185">Reference proteome</keyword>
<dbReference type="AlphaFoldDB" id="A0AAW0V612"/>
<evidence type="ECO:0000256" key="2">
    <source>
        <dbReference type="SAM" id="Phobius"/>
    </source>
</evidence>